<accession>W2TYU9</accession>
<proteinExistence type="predicted"/>
<dbReference type="PROSITE" id="PS50279">
    <property type="entry name" value="BPTI_KUNITZ_2"/>
    <property type="match status" value="1"/>
</dbReference>
<dbReference type="PROSITE" id="PS00280">
    <property type="entry name" value="BPTI_KUNITZ_1"/>
    <property type="match status" value="1"/>
</dbReference>
<reference evidence="3" key="1">
    <citation type="journal article" date="2014" name="Nat. Genet.">
        <title>Genome of the human hookworm Necator americanus.</title>
        <authorList>
            <person name="Tang Y.T."/>
            <person name="Gao X."/>
            <person name="Rosa B.A."/>
            <person name="Abubucker S."/>
            <person name="Hallsworth-Pepin K."/>
            <person name="Martin J."/>
            <person name="Tyagi R."/>
            <person name="Heizer E."/>
            <person name="Zhang X."/>
            <person name="Bhonagiri-Palsikar V."/>
            <person name="Minx P."/>
            <person name="Warren W.C."/>
            <person name="Wang Q."/>
            <person name="Zhan B."/>
            <person name="Hotez P.J."/>
            <person name="Sternberg P.W."/>
            <person name="Dougall A."/>
            <person name="Gaze S.T."/>
            <person name="Mulvenna J."/>
            <person name="Sotillo J."/>
            <person name="Ranganathan S."/>
            <person name="Rabelo E.M."/>
            <person name="Wilson R.K."/>
            <person name="Felgner P.L."/>
            <person name="Bethony J."/>
            <person name="Hawdon J.M."/>
            <person name="Gasser R.B."/>
            <person name="Loukas A."/>
            <person name="Mitreva M."/>
        </authorList>
    </citation>
    <scope>NUCLEOTIDE SEQUENCE [LARGE SCALE GENOMIC DNA]</scope>
</reference>
<dbReference type="Pfam" id="PF00014">
    <property type="entry name" value="Kunitz_BPTI"/>
    <property type="match status" value="1"/>
</dbReference>
<dbReference type="PANTHER" id="PTHR47248">
    <property type="entry name" value="PROTEIN CBG06772"/>
    <property type="match status" value="1"/>
</dbReference>
<dbReference type="Proteomes" id="UP000053676">
    <property type="component" value="Unassembled WGS sequence"/>
</dbReference>
<sequence>REIPQSLLDVANTVLSNSFTLFRSEAKIPNHFWSLRLIPGLELRPPCDLPVHLGDEDCNKTSSIRYYLDAETLTCLPFKYSGCGGNENNYESSIRCHIKCLPMDYLKCPANTAPSKREDGSSSCDENNKCPEGSTCRKGFAVGLCCNNTAIEKYNDNQKPDCGHKKIVMDRSLGYPSILFGKSCDHNFCPEESDCRYGHFFAFCCK</sequence>
<keyword evidence="3" id="KW-1185">Reference proteome</keyword>
<dbReference type="InterPro" id="IPR052861">
    <property type="entry name" value="BPTI/Kunitz_domain"/>
</dbReference>
<dbReference type="OMA" id="DYFTCPG"/>
<dbReference type="OrthoDB" id="4473401at2759"/>
<dbReference type="SMART" id="SM00131">
    <property type="entry name" value="KU"/>
    <property type="match status" value="1"/>
</dbReference>
<dbReference type="InterPro" id="IPR020901">
    <property type="entry name" value="Prtase_inh_Kunz-CS"/>
</dbReference>
<gene>
    <name evidence="2" type="ORF">NECAME_01190</name>
</gene>
<dbReference type="InterPro" id="IPR002223">
    <property type="entry name" value="Kunitz_BPTI"/>
</dbReference>
<evidence type="ECO:0000259" key="1">
    <source>
        <dbReference type="PROSITE" id="PS50279"/>
    </source>
</evidence>
<dbReference type="InterPro" id="IPR036880">
    <property type="entry name" value="Kunitz_BPTI_sf"/>
</dbReference>
<dbReference type="KEGG" id="nai:NECAME_01190"/>
<feature type="non-terminal residue" evidence="2">
    <location>
        <position position="1"/>
    </location>
</feature>
<dbReference type="GO" id="GO:0004867">
    <property type="term" value="F:serine-type endopeptidase inhibitor activity"/>
    <property type="evidence" value="ECO:0007669"/>
    <property type="project" value="InterPro"/>
</dbReference>
<dbReference type="CDD" id="cd00109">
    <property type="entry name" value="Kunitz-type"/>
    <property type="match status" value="1"/>
</dbReference>
<dbReference type="AlphaFoldDB" id="W2TYU9"/>
<feature type="domain" description="BPTI/Kunitz inhibitor" evidence="1">
    <location>
        <begin position="47"/>
        <end position="100"/>
    </location>
</feature>
<evidence type="ECO:0000313" key="3">
    <source>
        <dbReference type="Proteomes" id="UP000053676"/>
    </source>
</evidence>
<dbReference type="PANTHER" id="PTHR47248:SF7">
    <property type="entry name" value="BPTI_KUNITZ INHIBITOR DOMAIN-CONTAINING PROTEIN"/>
    <property type="match status" value="1"/>
</dbReference>
<dbReference type="Gene3D" id="4.10.410.10">
    <property type="entry name" value="Pancreatic trypsin inhibitor Kunitz domain"/>
    <property type="match status" value="1"/>
</dbReference>
<dbReference type="SUPFAM" id="SSF57362">
    <property type="entry name" value="BPTI-like"/>
    <property type="match status" value="1"/>
</dbReference>
<dbReference type="EMBL" id="KI657456">
    <property type="protein sequence ID" value="ETN87033.1"/>
    <property type="molecule type" value="Genomic_DNA"/>
</dbReference>
<organism evidence="2 3">
    <name type="scientific">Necator americanus</name>
    <name type="common">Human hookworm</name>
    <dbReference type="NCBI Taxonomy" id="51031"/>
    <lineage>
        <taxon>Eukaryota</taxon>
        <taxon>Metazoa</taxon>
        <taxon>Ecdysozoa</taxon>
        <taxon>Nematoda</taxon>
        <taxon>Chromadorea</taxon>
        <taxon>Rhabditida</taxon>
        <taxon>Rhabditina</taxon>
        <taxon>Rhabditomorpha</taxon>
        <taxon>Strongyloidea</taxon>
        <taxon>Ancylostomatidae</taxon>
        <taxon>Bunostominae</taxon>
        <taxon>Necator</taxon>
    </lineage>
</organism>
<protein>
    <submittedName>
        <fullName evidence="2">Kunitz/Bovine pancreatic trypsin inhibitor domain protein</fullName>
    </submittedName>
</protein>
<name>W2TYU9_NECAM</name>
<evidence type="ECO:0000313" key="2">
    <source>
        <dbReference type="EMBL" id="ETN87033.1"/>
    </source>
</evidence>